<dbReference type="InterPro" id="IPR002885">
    <property type="entry name" value="PPR_rpt"/>
</dbReference>
<evidence type="ECO:0000313" key="3">
    <source>
        <dbReference type="EMBL" id="CAK0904774.1"/>
    </source>
</evidence>
<feature type="repeat" description="PPR" evidence="1">
    <location>
        <begin position="44"/>
        <end position="78"/>
    </location>
</feature>
<dbReference type="Gene3D" id="1.25.40.10">
    <property type="entry name" value="Tetratricopeptide repeat domain"/>
    <property type="match status" value="1"/>
</dbReference>
<dbReference type="InterPro" id="IPR011990">
    <property type="entry name" value="TPR-like_helical_dom_sf"/>
</dbReference>
<evidence type="ECO:0000313" key="4">
    <source>
        <dbReference type="Proteomes" id="UP001189429"/>
    </source>
</evidence>
<keyword evidence="4" id="KW-1185">Reference proteome</keyword>
<evidence type="ECO:0008006" key="5">
    <source>
        <dbReference type="Google" id="ProtNLM"/>
    </source>
</evidence>
<name>A0ABN9Y225_9DINO</name>
<proteinExistence type="predicted"/>
<gene>
    <name evidence="3" type="ORF">PCOR1329_LOCUS80700</name>
</gene>
<accession>A0ABN9Y225</accession>
<dbReference type="Proteomes" id="UP001189429">
    <property type="component" value="Unassembled WGS sequence"/>
</dbReference>
<comment type="caution">
    <text evidence="3">The sequence shown here is derived from an EMBL/GenBank/DDBJ whole genome shotgun (WGS) entry which is preliminary data.</text>
</comment>
<dbReference type="PROSITE" id="PS51375">
    <property type="entry name" value="PPR"/>
    <property type="match status" value="1"/>
</dbReference>
<organism evidence="3 4">
    <name type="scientific">Prorocentrum cordatum</name>
    <dbReference type="NCBI Taxonomy" id="2364126"/>
    <lineage>
        <taxon>Eukaryota</taxon>
        <taxon>Sar</taxon>
        <taxon>Alveolata</taxon>
        <taxon>Dinophyceae</taxon>
        <taxon>Prorocentrales</taxon>
        <taxon>Prorocentraceae</taxon>
        <taxon>Prorocentrum</taxon>
    </lineage>
</organism>
<protein>
    <recommendedName>
        <fullName evidence="5">Pentatricopeptide repeat-containing protein</fullName>
    </recommendedName>
</protein>
<evidence type="ECO:0000256" key="2">
    <source>
        <dbReference type="SAM" id="MobiDB-lite"/>
    </source>
</evidence>
<feature type="region of interest" description="Disordered" evidence="2">
    <location>
        <begin position="1"/>
        <end position="28"/>
    </location>
</feature>
<evidence type="ECO:0000256" key="1">
    <source>
        <dbReference type="PROSITE-ProRule" id="PRU00708"/>
    </source>
</evidence>
<dbReference type="EMBL" id="CAUYUJ010021459">
    <property type="protein sequence ID" value="CAK0904774.1"/>
    <property type="molecule type" value="Genomic_DNA"/>
</dbReference>
<reference evidence="3" key="1">
    <citation type="submission" date="2023-10" db="EMBL/GenBank/DDBJ databases">
        <authorList>
            <person name="Chen Y."/>
            <person name="Shah S."/>
            <person name="Dougan E. K."/>
            <person name="Thang M."/>
            <person name="Chan C."/>
        </authorList>
    </citation>
    <scope>NUCLEOTIDE SEQUENCE [LARGE SCALE GENOMIC DNA]</scope>
</reference>
<sequence length="80" mass="8676">MQEAKLDPNVVSATTLGSARARRPSSGSRPYLASLIATAKLEPTVILYSSGISACEKGERWQEALVLLSEMWKAKMDPNP</sequence>